<evidence type="ECO:0000256" key="2">
    <source>
        <dbReference type="ARBA" id="ARBA00022475"/>
    </source>
</evidence>
<evidence type="ECO:0000313" key="10">
    <source>
        <dbReference type="Proteomes" id="UP000466794"/>
    </source>
</evidence>
<feature type="transmembrane region" description="Helical" evidence="8">
    <location>
        <begin position="173"/>
        <end position="195"/>
    </location>
</feature>
<feature type="transmembrane region" description="Helical" evidence="8">
    <location>
        <begin position="93"/>
        <end position="114"/>
    </location>
</feature>
<dbReference type="EMBL" id="WRPP01000007">
    <property type="protein sequence ID" value="MVU81841.1"/>
    <property type="molecule type" value="Genomic_DNA"/>
</dbReference>
<organism evidence="9 10">
    <name type="scientific">Nocardia terrae</name>
    <dbReference type="NCBI Taxonomy" id="2675851"/>
    <lineage>
        <taxon>Bacteria</taxon>
        <taxon>Bacillati</taxon>
        <taxon>Actinomycetota</taxon>
        <taxon>Actinomycetes</taxon>
        <taxon>Mycobacteriales</taxon>
        <taxon>Nocardiaceae</taxon>
        <taxon>Nocardia</taxon>
    </lineage>
</organism>
<keyword evidence="4 8" id="KW-0812">Transmembrane</keyword>
<evidence type="ECO:0000256" key="7">
    <source>
        <dbReference type="ARBA" id="ARBA00024033"/>
    </source>
</evidence>
<dbReference type="GO" id="GO:0005886">
    <property type="term" value="C:plasma membrane"/>
    <property type="evidence" value="ECO:0007669"/>
    <property type="project" value="UniProtKB-SubCell"/>
</dbReference>
<evidence type="ECO:0000256" key="5">
    <source>
        <dbReference type="ARBA" id="ARBA00022989"/>
    </source>
</evidence>
<evidence type="ECO:0000256" key="6">
    <source>
        <dbReference type="ARBA" id="ARBA00023136"/>
    </source>
</evidence>
<feature type="transmembrane region" description="Helical" evidence="8">
    <location>
        <begin position="12"/>
        <end position="32"/>
    </location>
</feature>
<accession>A0A7K1V5T9</accession>
<feature type="transmembrane region" description="Helical" evidence="8">
    <location>
        <begin position="267"/>
        <end position="287"/>
    </location>
</feature>
<keyword evidence="5 8" id="KW-1133">Transmembrane helix</keyword>
<keyword evidence="3 9" id="KW-0808">Transferase</keyword>
<reference evidence="9 10" key="1">
    <citation type="submission" date="2019-12" db="EMBL/GenBank/DDBJ databases">
        <title>Nocardia sp. nov. ET3-3 isolated from soil.</title>
        <authorList>
            <person name="Kanchanasin P."/>
            <person name="Tanasupawat S."/>
            <person name="Yuki M."/>
            <person name="Kudo T."/>
        </authorList>
    </citation>
    <scope>NUCLEOTIDE SEQUENCE [LARGE SCALE GENOMIC DNA]</scope>
    <source>
        <strain evidence="9 10">ET3-3</strain>
    </source>
</reference>
<keyword evidence="9" id="KW-0328">Glycosyltransferase</keyword>
<sequence>MRPKVRAVNRRFYLAAAALGISVLGRLAWALFFPSKLILVDLHVYVEGSAHLFDGTLYDWTDSSRSPQFPLPFTYPPFAALLLYPLHFLPFDLVAVGWILATTAALFGIVWIAFEMIVGRAAMREQSWRTAAVAWTAGGMWLEPVRSTLDYGQVNVFIVLLAMLAARSTRWWVSGLLVGLGAGIKLTPAVTGLYFVARRQWFAVVASAAAFFGTMGLTYLLTPKETHRFYGELINDPHRIGPVGSVINQSLRGALSRIAGHDIGSGLLWKSAVLVTAVLAFFAWRALRSGDRLGLLLIVQLFGMMVAPISWSHHWICLVPLVLWLRYGPLREAFGARLMFAYWMFNTVIGIPFVLGTIQKSMWDISRPWFLSWLGAANSIGVLVLFGWMIVVGRRVSPVRAADRSLEREPYPVA</sequence>
<dbReference type="Pfam" id="PF09594">
    <property type="entry name" value="GT87"/>
    <property type="match status" value="1"/>
</dbReference>
<protein>
    <submittedName>
        <fullName evidence="9">Mannosyltransferase</fullName>
    </submittedName>
</protein>
<dbReference type="AlphaFoldDB" id="A0A7K1V5T9"/>
<keyword evidence="10" id="KW-1185">Reference proteome</keyword>
<feature type="transmembrane region" description="Helical" evidence="8">
    <location>
        <begin position="370"/>
        <end position="391"/>
    </location>
</feature>
<evidence type="ECO:0000256" key="4">
    <source>
        <dbReference type="ARBA" id="ARBA00022692"/>
    </source>
</evidence>
<dbReference type="NCBIfam" id="NF009915">
    <property type="entry name" value="PRK13375.1"/>
    <property type="match status" value="1"/>
</dbReference>
<dbReference type="InterPro" id="IPR018584">
    <property type="entry name" value="GT87"/>
</dbReference>
<feature type="transmembrane region" description="Helical" evidence="8">
    <location>
        <begin position="293"/>
        <end position="326"/>
    </location>
</feature>
<evidence type="ECO:0000256" key="1">
    <source>
        <dbReference type="ARBA" id="ARBA00004651"/>
    </source>
</evidence>
<dbReference type="GO" id="GO:0016758">
    <property type="term" value="F:hexosyltransferase activity"/>
    <property type="evidence" value="ECO:0007669"/>
    <property type="project" value="InterPro"/>
</dbReference>
<feature type="transmembrane region" description="Helical" evidence="8">
    <location>
        <begin position="201"/>
        <end position="221"/>
    </location>
</feature>
<feature type="transmembrane region" description="Helical" evidence="8">
    <location>
        <begin position="338"/>
        <end position="358"/>
    </location>
</feature>
<evidence type="ECO:0000256" key="8">
    <source>
        <dbReference type="SAM" id="Phobius"/>
    </source>
</evidence>
<dbReference type="Proteomes" id="UP000466794">
    <property type="component" value="Unassembled WGS sequence"/>
</dbReference>
<keyword evidence="6 8" id="KW-0472">Membrane</keyword>
<comment type="caution">
    <text evidence="9">The sequence shown here is derived from an EMBL/GenBank/DDBJ whole genome shotgun (WGS) entry which is preliminary data.</text>
</comment>
<evidence type="ECO:0000313" key="9">
    <source>
        <dbReference type="EMBL" id="MVU81841.1"/>
    </source>
</evidence>
<keyword evidence="2" id="KW-1003">Cell membrane</keyword>
<evidence type="ECO:0000256" key="3">
    <source>
        <dbReference type="ARBA" id="ARBA00022679"/>
    </source>
</evidence>
<name>A0A7K1V5T9_9NOCA</name>
<proteinExistence type="inferred from homology"/>
<comment type="subcellular location">
    <subcellularLocation>
        <location evidence="1">Cell membrane</location>
        <topology evidence="1">Multi-pass membrane protein</topology>
    </subcellularLocation>
</comment>
<gene>
    <name evidence="9" type="ORF">GPX89_31965</name>
</gene>
<comment type="similarity">
    <text evidence="7">Belongs to the glycosyltransferase 87 family.</text>
</comment>